<keyword evidence="4" id="KW-1185">Reference proteome</keyword>
<keyword evidence="2" id="KW-1133">Transmembrane helix</keyword>
<evidence type="ECO:0000313" key="4">
    <source>
        <dbReference type="Proteomes" id="UP000586918"/>
    </source>
</evidence>
<evidence type="ECO:0000256" key="1">
    <source>
        <dbReference type="SAM" id="MobiDB-lite"/>
    </source>
</evidence>
<feature type="region of interest" description="Disordered" evidence="1">
    <location>
        <begin position="91"/>
        <end position="119"/>
    </location>
</feature>
<keyword evidence="2" id="KW-0472">Membrane</keyword>
<name>A0A848DF28_9PSEU</name>
<keyword evidence="2" id="KW-0812">Transmembrane</keyword>
<dbReference type="EMBL" id="JAAXKZ010000014">
    <property type="protein sequence ID" value="NMH91230.1"/>
    <property type="molecule type" value="Genomic_DNA"/>
</dbReference>
<reference evidence="3 4" key="1">
    <citation type="submission" date="2020-04" db="EMBL/GenBank/DDBJ databases">
        <authorList>
            <person name="Klaysubun C."/>
            <person name="Duangmal K."/>
            <person name="Lipun K."/>
        </authorList>
    </citation>
    <scope>NUCLEOTIDE SEQUENCE [LARGE SCALE GENOMIC DNA]</scope>
    <source>
        <strain evidence="3 4">DSM 45300</strain>
    </source>
</reference>
<accession>A0A848DF28</accession>
<dbReference type="AlphaFoldDB" id="A0A848DF28"/>
<proteinExistence type="predicted"/>
<evidence type="ECO:0000256" key="2">
    <source>
        <dbReference type="SAM" id="Phobius"/>
    </source>
</evidence>
<gene>
    <name evidence="3" type="ORF">HF519_06420</name>
</gene>
<evidence type="ECO:0000313" key="3">
    <source>
        <dbReference type="EMBL" id="NMH91230.1"/>
    </source>
</evidence>
<feature type="compositionally biased region" description="Low complexity" evidence="1">
    <location>
        <begin position="91"/>
        <end position="105"/>
    </location>
</feature>
<protein>
    <submittedName>
        <fullName evidence="3">Uncharacterized protein</fullName>
    </submittedName>
</protein>
<organism evidence="3 4">
    <name type="scientific">Pseudonocardia bannensis</name>
    <dbReference type="NCBI Taxonomy" id="630973"/>
    <lineage>
        <taxon>Bacteria</taxon>
        <taxon>Bacillati</taxon>
        <taxon>Actinomycetota</taxon>
        <taxon>Actinomycetes</taxon>
        <taxon>Pseudonocardiales</taxon>
        <taxon>Pseudonocardiaceae</taxon>
        <taxon>Pseudonocardia</taxon>
    </lineage>
</organism>
<feature type="transmembrane region" description="Helical" evidence="2">
    <location>
        <begin position="43"/>
        <end position="67"/>
    </location>
</feature>
<dbReference type="Proteomes" id="UP000586918">
    <property type="component" value="Unassembled WGS sequence"/>
</dbReference>
<comment type="caution">
    <text evidence="3">The sequence shown here is derived from an EMBL/GenBank/DDBJ whole genome shotgun (WGS) entry which is preliminary data.</text>
</comment>
<sequence>MAVAGVFLLLIIALPMATAAVVLFAITGLAVNGAVLILSRGRWARMGLLGAAAFLVAIIPLGLYTLADPVLAAGALYLARRAWPLAALARSATRPPGPTATPAHRCAQPDQPARPLRLP</sequence>
<dbReference type="RefSeq" id="WP_169411064.1">
    <property type="nucleotide sequence ID" value="NZ_JAAXKZ010000014.1"/>
</dbReference>